<dbReference type="PRINTS" id="PR01415">
    <property type="entry name" value="ANKYRIN"/>
</dbReference>
<sequence length="664" mass="73083">MDATAGIHEEENSQIINAVDDGDIAQFREALARGCDPHVTVKTTRGSSSCLLAVAASRNHVSLLPHLVELGLDLEGIDPTGRTPLMEAAIFGQTSAVKMLLELGADPLKADKNLGCTALHLAALWGHEETVAVLSQVTPVTVLDHDGRTPMHVASEAGQVGVLKQMNSLGWSYHSEDKEGRTLLHWAVYGRELDTVRHLVLVARLDPLKKDVEGNSPLMWSVLFGYHTIENWLIKQSGILSLNISQTLELMKLRSEYDENAYYRIILDVVKGNLANLNNLLPESRDGHLTDESGRTPLHWAAELGLLNVVEKMLDQGLNAGVVTYSGLTPADLAYQAGHVLIGQVLEHEQWLQEELSAEELYGSLLLAISEKDDVMKVSQLLHAGCPIEPTGSLSLTALQLAISLDRRKIVNLLLARGAALTSTLNGLNLLQQAWRSPDVTPGILSVLTRAYSRRLQVEKTQLKHCGPEVVESIDLIVSCIEGSTPWKAHWPGSKTVDHTLLSSLMTEAARTNCPITATFLQQAGAWPFFSGLQATSPLHAALKAGHWGMVDMLVRDLGGCVYVPDREGCLPIDLIPQEQQQQLEKRLYENERGRLENLEIREKDESGKQDVRKVLRLQKALFTRYTQDRKRKRAPAAGVIGLLLGSRYGLLQLVHLLLQMTLV</sequence>
<comment type="caution">
    <text evidence="4">The sequence shown here is derived from an EMBL/GenBank/DDBJ whole genome shotgun (WGS) entry which is preliminary data.</text>
</comment>
<evidence type="ECO:0000313" key="5">
    <source>
        <dbReference type="Proteomes" id="UP001487740"/>
    </source>
</evidence>
<dbReference type="SMART" id="SM00248">
    <property type="entry name" value="ANK"/>
    <property type="match status" value="9"/>
</dbReference>
<dbReference type="InterPro" id="IPR036770">
    <property type="entry name" value="Ankyrin_rpt-contain_sf"/>
</dbReference>
<feature type="repeat" description="ANK" evidence="3">
    <location>
        <begin position="146"/>
        <end position="178"/>
    </location>
</feature>
<dbReference type="Gene3D" id="1.25.40.20">
    <property type="entry name" value="Ankyrin repeat-containing domain"/>
    <property type="match status" value="5"/>
</dbReference>
<protein>
    <submittedName>
        <fullName evidence="4">Uncharacterized protein</fullName>
    </submittedName>
</protein>
<dbReference type="Pfam" id="PF12796">
    <property type="entry name" value="Ank_2"/>
    <property type="match status" value="4"/>
</dbReference>
<proteinExistence type="predicted"/>
<evidence type="ECO:0000256" key="3">
    <source>
        <dbReference type="PROSITE-ProRule" id="PRU00023"/>
    </source>
</evidence>
<keyword evidence="5" id="KW-1185">Reference proteome</keyword>
<dbReference type="PANTHER" id="PTHR24171:SF9">
    <property type="entry name" value="ANKYRIN REPEAT DOMAIN-CONTAINING PROTEIN 39"/>
    <property type="match status" value="1"/>
</dbReference>
<evidence type="ECO:0000256" key="2">
    <source>
        <dbReference type="ARBA" id="ARBA00023043"/>
    </source>
</evidence>
<feature type="repeat" description="ANK" evidence="3">
    <location>
        <begin position="80"/>
        <end position="112"/>
    </location>
</feature>
<keyword evidence="2 3" id="KW-0040">ANK repeat</keyword>
<feature type="repeat" description="ANK" evidence="3">
    <location>
        <begin position="293"/>
        <end position="325"/>
    </location>
</feature>
<dbReference type="PROSITE" id="PS50297">
    <property type="entry name" value="ANK_REP_REGION"/>
    <property type="match status" value="2"/>
</dbReference>
<dbReference type="InterPro" id="IPR002110">
    <property type="entry name" value="Ankyrin_rpt"/>
</dbReference>
<dbReference type="PROSITE" id="PS50088">
    <property type="entry name" value="ANK_REPEAT"/>
    <property type="match status" value="3"/>
</dbReference>
<keyword evidence="1" id="KW-0677">Repeat</keyword>
<dbReference type="AlphaFoldDB" id="A0AAW0T9H6"/>
<evidence type="ECO:0000256" key="1">
    <source>
        <dbReference type="ARBA" id="ARBA00022737"/>
    </source>
</evidence>
<dbReference type="EMBL" id="JARAKH010000037">
    <property type="protein sequence ID" value="KAK8383372.1"/>
    <property type="molecule type" value="Genomic_DNA"/>
</dbReference>
<dbReference type="SUPFAM" id="SSF48403">
    <property type="entry name" value="Ankyrin repeat"/>
    <property type="match status" value="2"/>
</dbReference>
<accession>A0AAW0T9H6</accession>
<evidence type="ECO:0000313" key="4">
    <source>
        <dbReference type="EMBL" id="KAK8383372.1"/>
    </source>
</evidence>
<organism evidence="4 5">
    <name type="scientific">Scylla paramamosain</name>
    <name type="common">Mud crab</name>
    <dbReference type="NCBI Taxonomy" id="85552"/>
    <lineage>
        <taxon>Eukaryota</taxon>
        <taxon>Metazoa</taxon>
        <taxon>Ecdysozoa</taxon>
        <taxon>Arthropoda</taxon>
        <taxon>Crustacea</taxon>
        <taxon>Multicrustacea</taxon>
        <taxon>Malacostraca</taxon>
        <taxon>Eumalacostraca</taxon>
        <taxon>Eucarida</taxon>
        <taxon>Decapoda</taxon>
        <taxon>Pleocyemata</taxon>
        <taxon>Brachyura</taxon>
        <taxon>Eubrachyura</taxon>
        <taxon>Portunoidea</taxon>
        <taxon>Portunidae</taxon>
        <taxon>Portuninae</taxon>
        <taxon>Scylla</taxon>
    </lineage>
</organism>
<gene>
    <name evidence="4" type="ORF">O3P69_019031</name>
</gene>
<dbReference type="Proteomes" id="UP001487740">
    <property type="component" value="Unassembled WGS sequence"/>
</dbReference>
<name>A0AAW0T9H6_SCYPA</name>
<reference evidence="4 5" key="1">
    <citation type="submission" date="2023-03" db="EMBL/GenBank/DDBJ databases">
        <title>High-quality genome of Scylla paramamosain provides insights in environmental adaptation.</title>
        <authorList>
            <person name="Zhang L."/>
        </authorList>
    </citation>
    <scope>NUCLEOTIDE SEQUENCE [LARGE SCALE GENOMIC DNA]</scope>
    <source>
        <strain evidence="4">LZ_2023a</strain>
        <tissue evidence="4">Muscle</tissue>
    </source>
</reference>
<dbReference type="PANTHER" id="PTHR24171">
    <property type="entry name" value="ANKYRIN REPEAT DOMAIN-CONTAINING PROTEIN 39-RELATED"/>
    <property type="match status" value="1"/>
</dbReference>